<organism evidence="1 2">
    <name type="scientific">Kutzneria chonburiensis</name>
    <dbReference type="NCBI Taxonomy" id="1483604"/>
    <lineage>
        <taxon>Bacteria</taxon>
        <taxon>Bacillati</taxon>
        <taxon>Actinomycetota</taxon>
        <taxon>Actinomycetes</taxon>
        <taxon>Pseudonocardiales</taxon>
        <taxon>Pseudonocardiaceae</taxon>
        <taxon>Kutzneria</taxon>
    </lineage>
</organism>
<keyword evidence="2" id="KW-1185">Reference proteome</keyword>
<dbReference type="PANTHER" id="PTHR47829:SF1">
    <property type="entry name" value="HAD FAMILY PHOSPHATASE"/>
    <property type="match status" value="1"/>
</dbReference>
<dbReference type="GO" id="GO:0016787">
    <property type="term" value="F:hydrolase activity"/>
    <property type="evidence" value="ECO:0007669"/>
    <property type="project" value="UniProtKB-KW"/>
</dbReference>
<dbReference type="EMBL" id="JBHLUD010000007">
    <property type="protein sequence ID" value="MFC0544220.1"/>
    <property type="molecule type" value="Genomic_DNA"/>
</dbReference>
<dbReference type="InterPro" id="IPR023214">
    <property type="entry name" value="HAD_sf"/>
</dbReference>
<dbReference type="SUPFAM" id="SSF56784">
    <property type="entry name" value="HAD-like"/>
    <property type="match status" value="1"/>
</dbReference>
<dbReference type="NCBIfam" id="TIGR01509">
    <property type="entry name" value="HAD-SF-IA-v3"/>
    <property type="match status" value="1"/>
</dbReference>
<comment type="caution">
    <text evidence="1">The sequence shown here is derived from an EMBL/GenBank/DDBJ whole genome shotgun (WGS) entry which is preliminary data.</text>
</comment>
<dbReference type="PANTHER" id="PTHR47829">
    <property type="entry name" value="HYDROLASE, PUTATIVE (AFU_ORTHOLOGUE AFUA_1G12880)-RELATED"/>
    <property type="match status" value="1"/>
</dbReference>
<dbReference type="InterPro" id="IPR052898">
    <property type="entry name" value="ACAD10-like"/>
</dbReference>
<name>A0ABV6MV82_9PSEU</name>
<proteinExistence type="predicted"/>
<evidence type="ECO:0000313" key="1">
    <source>
        <dbReference type="EMBL" id="MFC0544220.1"/>
    </source>
</evidence>
<sequence>MTKGLIVDFGGVLTDRGPDGVGEPPLIGAVLKARQAGIRTALLSNADSPGEPIPWLEALFDVLVFSGDVGMAKPDPAIYRLAVSRLALSPTECVFVDDLAVNIRGAVAAGLVGVHHTSVVTTLAELTVLLGVDFA</sequence>
<gene>
    <name evidence="1" type="ORF">ACFFH7_22130</name>
</gene>
<dbReference type="InterPro" id="IPR006439">
    <property type="entry name" value="HAD-SF_hydro_IA"/>
</dbReference>
<dbReference type="RefSeq" id="WP_273935710.1">
    <property type="nucleotide sequence ID" value="NZ_CP097263.1"/>
</dbReference>
<dbReference type="Gene3D" id="3.40.50.1000">
    <property type="entry name" value="HAD superfamily/HAD-like"/>
    <property type="match status" value="1"/>
</dbReference>
<reference evidence="1 2" key="1">
    <citation type="submission" date="2024-09" db="EMBL/GenBank/DDBJ databases">
        <authorList>
            <person name="Sun Q."/>
            <person name="Mori K."/>
        </authorList>
    </citation>
    <scope>NUCLEOTIDE SEQUENCE [LARGE SCALE GENOMIC DNA]</scope>
    <source>
        <strain evidence="1 2">TBRC 1432</strain>
    </source>
</reference>
<dbReference type="InterPro" id="IPR036412">
    <property type="entry name" value="HAD-like_sf"/>
</dbReference>
<accession>A0ABV6MV82</accession>
<evidence type="ECO:0000313" key="2">
    <source>
        <dbReference type="Proteomes" id="UP001589810"/>
    </source>
</evidence>
<keyword evidence="1" id="KW-0378">Hydrolase</keyword>
<dbReference type="Proteomes" id="UP001589810">
    <property type="component" value="Unassembled WGS sequence"/>
</dbReference>
<protein>
    <submittedName>
        <fullName evidence="1">HAD-IA family hydrolase</fullName>
    </submittedName>
</protein>
<dbReference type="Pfam" id="PF00702">
    <property type="entry name" value="Hydrolase"/>
    <property type="match status" value="1"/>
</dbReference>